<dbReference type="KEGG" id="chk:D4L85_10290"/>
<protein>
    <recommendedName>
        <fullName evidence="4">SRPBCC family protein</fullName>
    </recommendedName>
</protein>
<feature type="transmembrane region" description="Helical" evidence="1">
    <location>
        <begin position="93"/>
        <end position="114"/>
    </location>
</feature>
<dbReference type="EMBL" id="CP032382">
    <property type="protein sequence ID" value="AYB30943.1"/>
    <property type="molecule type" value="Genomic_DNA"/>
</dbReference>
<keyword evidence="1" id="KW-0812">Transmembrane</keyword>
<accession>A0A385SGS3</accession>
<reference evidence="3" key="1">
    <citation type="submission" date="2018-09" db="EMBL/GenBank/DDBJ databases">
        <title>Chryseolinea sp. KIS68-18 isolated from soil.</title>
        <authorList>
            <person name="Weon H.-Y."/>
            <person name="Kwon S.-W."/>
            <person name="Lee S.A."/>
        </authorList>
    </citation>
    <scope>NUCLEOTIDE SEQUENCE [LARGE SCALE GENOMIC DNA]</scope>
    <source>
        <strain evidence="3">KIS68-18</strain>
    </source>
</reference>
<dbReference type="SUPFAM" id="SSF55961">
    <property type="entry name" value="Bet v1-like"/>
    <property type="match status" value="1"/>
</dbReference>
<feature type="transmembrane region" description="Helical" evidence="1">
    <location>
        <begin position="70"/>
        <end position="87"/>
    </location>
</feature>
<dbReference type="AlphaFoldDB" id="A0A385SGS3"/>
<dbReference type="OrthoDB" id="118637at2"/>
<name>A0A385SGS3_9BACT</name>
<keyword evidence="3" id="KW-1185">Reference proteome</keyword>
<feature type="transmembrane region" description="Helical" evidence="1">
    <location>
        <begin position="39"/>
        <end position="58"/>
    </location>
</feature>
<dbReference type="RefSeq" id="WP_119754237.1">
    <property type="nucleotide sequence ID" value="NZ_CP032382.1"/>
</dbReference>
<proteinExistence type="predicted"/>
<keyword evidence="1" id="KW-0472">Membrane</keyword>
<keyword evidence="1" id="KW-1133">Transmembrane helix</keyword>
<evidence type="ECO:0000313" key="3">
    <source>
        <dbReference type="Proteomes" id="UP000266183"/>
    </source>
</evidence>
<sequence>MKIRNIFTKYGGIIIGSFYGLIMREFFGIQHNLDFADLFSITFVWIVPFVIGITPLFFATKEQLASNRYCITRPILAVFLFFVIAFWTGKEDMICIVIISIPFLIAAGLGGIIFGKLIERRRNKNGVLYSLFLVPLLAGFAEVKFPAPSQTFEVETVVIIHAKPETVWENIVRVKAIRPEEYKKGFFNYAGIPRPLYAELDRDTVGATRIGHFEGGLTFKETVTTWERNKSVGFTIAIIPSSIRQTVFDQHILKGNHFVFLNASYDLEPMGAQQTKLTLSSTYRLDTHINGYSSFWGQRLLTDFQERLLAVIKNRCDE</sequence>
<evidence type="ECO:0000313" key="2">
    <source>
        <dbReference type="EMBL" id="AYB30943.1"/>
    </source>
</evidence>
<evidence type="ECO:0008006" key="4">
    <source>
        <dbReference type="Google" id="ProtNLM"/>
    </source>
</evidence>
<feature type="transmembrane region" description="Helical" evidence="1">
    <location>
        <begin position="7"/>
        <end position="27"/>
    </location>
</feature>
<dbReference type="Gene3D" id="3.30.530.20">
    <property type="match status" value="1"/>
</dbReference>
<organism evidence="2 3">
    <name type="scientific">Chryseolinea soli</name>
    <dbReference type="NCBI Taxonomy" id="2321403"/>
    <lineage>
        <taxon>Bacteria</taxon>
        <taxon>Pseudomonadati</taxon>
        <taxon>Bacteroidota</taxon>
        <taxon>Cytophagia</taxon>
        <taxon>Cytophagales</taxon>
        <taxon>Fulvivirgaceae</taxon>
        <taxon>Chryseolinea</taxon>
    </lineage>
</organism>
<dbReference type="Proteomes" id="UP000266183">
    <property type="component" value="Chromosome"/>
</dbReference>
<gene>
    <name evidence="2" type="ORF">D4L85_10290</name>
</gene>
<dbReference type="InterPro" id="IPR023393">
    <property type="entry name" value="START-like_dom_sf"/>
</dbReference>
<evidence type="ECO:0000256" key="1">
    <source>
        <dbReference type="SAM" id="Phobius"/>
    </source>
</evidence>